<evidence type="ECO:0000256" key="6">
    <source>
        <dbReference type="ARBA" id="ARBA00034754"/>
    </source>
</evidence>
<dbReference type="InterPro" id="IPR005790">
    <property type="entry name" value="DNA_polIII_delta"/>
</dbReference>
<keyword evidence="2" id="KW-0808">Transferase</keyword>
<name>A0A1L7CWT1_9CORY</name>
<dbReference type="NCBIfam" id="NF004165">
    <property type="entry name" value="PRK05629.1"/>
    <property type="match status" value="1"/>
</dbReference>
<dbReference type="GO" id="GO:0009360">
    <property type="term" value="C:DNA polymerase III complex"/>
    <property type="evidence" value="ECO:0007669"/>
    <property type="project" value="TreeGrafter"/>
</dbReference>
<organism evidence="8 9">
    <name type="scientific">Corynebacterium sphenisci DSM 44792</name>
    <dbReference type="NCBI Taxonomy" id="1437874"/>
    <lineage>
        <taxon>Bacteria</taxon>
        <taxon>Bacillati</taxon>
        <taxon>Actinomycetota</taxon>
        <taxon>Actinomycetes</taxon>
        <taxon>Mycobacteriales</taxon>
        <taxon>Corynebacteriaceae</taxon>
        <taxon>Corynebacterium</taxon>
    </lineage>
</organism>
<dbReference type="RefSeq" id="WP_075691490.1">
    <property type="nucleotide sequence ID" value="NZ_CP009248.1"/>
</dbReference>
<evidence type="ECO:0000256" key="5">
    <source>
        <dbReference type="ARBA" id="ARBA00022932"/>
    </source>
</evidence>
<dbReference type="SUPFAM" id="SSF52540">
    <property type="entry name" value="P-loop containing nucleoside triphosphate hydrolases"/>
    <property type="match status" value="1"/>
</dbReference>
<dbReference type="PANTHER" id="PTHR34388">
    <property type="entry name" value="DNA POLYMERASE III SUBUNIT DELTA"/>
    <property type="match status" value="1"/>
</dbReference>
<proteinExistence type="inferred from homology"/>
<evidence type="ECO:0000313" key="8">
    <source>
        <dbReference type="EMBL" id="APT90271.1"/>
    </source>
</evidence>
<evidence type="ECO:0000256" key="1">
    <source>
        <dbReference type="ARBA" id="ARBA00012417"/>
    </source>
</evidence>
<dbReference type="KEGG" id="csph:CSPHI_03390"/>
<accession>A0A1L7CWT1</accession>
<dbReference type="NCBIfam" id="TIGR01128">
    <property type="entry name" value="holA"/>
    <property type="match status" value="1"/>
</dbReference>
<evidence type="ECO:0000313" key="9">
    <source>
        <dbReference type="Proteomes" id="UP000185469"/>
    </source>
</evidence>
<dbReference type="Gene3D" id="3.40.50.300">
    <property type="entry name" value="P-loop containing nucleotide triphosphate hydrolases"/>
    <property type="match status" value="1"/>
</dbReference>
<keyword evidence="3" id="KW-0548">Nucleotidyltransferase</keyword>
<dbReference type="EC" id="2.7.7.7" evidence="1"/>
<sequence>MTRSAVAPVNLIVGKEGLLIDRARLSIIAAVRRGAATPADPGGRDVPVDQLRAGEITTVELVNLLSPSLFGEDRVVVLTDCDEAGKEPADLVLQAARDPAPGITLILQHSGGGRQKKMVPALRKAGAAVFEAAEIPRRELPGFVTGEFRGHGLRVSPDVVGAILDAVGSDPRELATAVDQLVADTGGEVTVEAVRTYYGASAEVSGFEIAELALAGRGPEALARARRALQIGVPHVLLAAALSGMVGDIARLHGARSVSKSDAGTYKMPPWKLEKTHRLARRWSTPAIARATEIVLELDAGVKGELPDPDYAVEHAILEVARLAHASHRR</sequence>
<dbReference type="GO" id="GO:0003677">
    <property type="term" value="F:DNA binding"/>
    <property type="evidence" value="ECO:0007669"/>
    <property type="project" value="InterPro"/>
</dbReference>
<dbReference type="Gene3D" id="1.20.272.10">
    <property type="match status" value="1"/>
</dbReference>
<keyword evidence="5" id="KW-0239">DNA-directed DNA polymerase</keyword>
<protein>
    <recommendedName>
        <fullName evidence="1">DNA-directed DNA polymerase</fullName>
        <ecNumber evidence="1">2.7.7.7</ecNumber>
    </recommendedName>
</protein>
<keyword evidence="9" id="KW-1185">Reference proteome</keyword>
<reference evidence="8 9" key="1">
    <citation type="submission" date="2014-08" db="EMBL/GenBank/DDBJ databases">
        <title>Complete genome sequence of Corynebacterium sphenisci CECT 5990(T) (=DSM 44792(T)), isolated from healthy wild penguins.</title>
        <authorList>
            <person name="Ruckert C."/>
            <person name="Albersmeier A."/>
            <person name="Winkler A."/>
            <person name="Kalinowski J."/>
        </authorList>
    </citation>
    <scope>NUCLEOTIDE SEQUENCE [LARGE SCALE GENOMIC DNA]</scope>
    <source>
        <strain evidence="8 9">DSM 44792</strain>
    </source>
</reference>
<evidence type="ECO:0000256" key="4">
    <source>
        <dbReference type="ARBA" id="ARBA00022705"/>
    </source>
</evidence>
<dbReference type="STRING" id="1437874.CSPHI_03390"/>
<evidence type="ECO:0000256" key="2">
    <source>
        <dbReference type="ARBA" id="ARBA00022679"/>
    </source>
</evidence>
<dbReference type="PANTHER" id="PTHR34388:SF1">
    <property type="entry name" value="DNA POLYMERASE III SUBUNIT DELTA"/>
    <property type="match status" value="1"/>
</dbReference>
<dbReference type="GO" id="GO:0006261">
    <property type="term" value="P:DNA-templated DNA replication"/>
    <property type="evidence" value="ECO:0007669"/>
    <property type="project" value="TreeGrafter"/>
</dbReference>
<dbReference type="SUPFAM" id="SSF48019">
    <property type="entry name" value="post-AAA+ oligomerization domain-like"/>
    <property type="match status" value="1"/>
</dbReference>
<dbReference type="InterPro" id="IPR027417">
    <property type="entry name" value="P-loop_NTPase"/>
</dbReference>
<dbReference type="Proteomes" id="UP000185469">
    <property type="component" value="Chromosome"/>
</dbReference>
<comment type="catalytic activity">
    <reaction evidence="7">
        <text>DNA(n) + a 2'-deoxyribonucleoside 5'-triphosphate = DNA(n+1) + diphosphate</text>
        <dbReference type="Rhea" id="RHEA:22508"/>
        <dbReference type="Rhea" id="RHEA-COMP:17339"/>
        <dbReference type="Rhea" id="RHEA-COMP:17340"/>
        <dbReference type="ChEBI" id="CHEBI:33019"/>
        <dbReference type="ChEBI" id="CHEBI:61560"/>
        <dbReference type="ChEBI" id="CHEBI:173112"/>
        <dbReference type="EC" id="2.7.7.7"/>
    </reaction>
</comment>
<evidence type="ECO:0000256" key="7">
    <source>
        <dbReference type="ARBA" id="ARBA00049244"/>
    </source>
</evidence>
<dbReference type="AlphaFoldDB" id="A0A1L7CWT1"/>
<dbReference type="GO" id="GO:0003887">
    <property type="term" value="F:DNA-directed DNA polymerase activity"/>
    <property type="evidence" value="ECO:0007669"/>
    <property type="project" value="UniProtKB-KW"/>
</dbReference>
<dbReference type="InterPro" id="IPR008921">
    <property type="entry name" value="DNA_pol3_clamp-load_cplx_C"/>
</dbReference>
<keyword evidence="4" id="KW-0235">DNA replication</keyword>
<gene>
    <name evidence="8" type="ORF">CSPHI_03390</name>
</gene>
<dbReference type="EMBL" id="CP009248">
    <property type="protein sequence ID" value="APT90271.1"/>
    <property type="molecule type" value="Genomic_DNA"/>
</dbReference>
<comment type="similarity">
    <text evidence="6">Belongs to the DNA polymerase HolA subunit family.</text>
</comment>
<evidence type="ECO:0000256" key="3">
    <source>
        <dbReference type="ARBA" id="ARBA00022695"/>
    </source>
</evidence>